<dbReference type="Pfam" id="PF01161">
    <property type="entry name" value="PBP"/>
    <property type="match status" value="1"/>
</dbReference>
<evidence type="ECO:0000256" key="1">
    <source>
        <dbReference type="ARBA" id="ARBA00004173"/>
    </source>
</evidence>
<comment type="subcellular location">
    <subcellularLocation>
        <location evidence="1">Mitochondrion</location>
    </subcellularLocation>
</comment>
<dbReference type="OrthoDB" id="2153661at2759"/>
<evidence type="ECO:0000256" key="5">
    <source>
        <dbReference type="ARBA" id="ARBA00039444"/>
    </source>
</evidence>
<comment type="function">
    <text evidence="3">Component of the mitochondrial ribosome (mitoribosome), a dedicated translation machinery responsible for the synthesis of mitochondrial genome-encoded proteins, including at least some of the essential transmembrane subunits of the mitochondrial respiratory chain. The mitoribosomes are attached to the mitochondrial inner membrane and translation products are cotranslationally integrated into the membrane.</text>
</comment>
<evidence type="ECO:0000256" key="2">
    <source>
        <dbReference type="ARBA" id="ARBA00023128"/>
    </source>
</evidence>
<feature type="compositionally biased region" description="Polar residues" evidence="6">
    <location>
        <begin position="99"/>
        <end position="136"/>
    </location>
</feature>
<accession>M3HTT6</accession>
<dbReference type="AlphaFoldDB" id="M3HTT6"/>
<comment type="similarity">
    <text evidence="4">Belongs to the phosphatidylethanolamine-binding protein family. Mitochondrion-specific ribosomal protein mL38 subfamily.</text>
</comment>
<comment type="caution">
    <text evidence="7">The sequence shown here is derived from an EMBL/GenBank/DDBJ whole genome shotgun (WGS) entry which is preliminary data.</text>
</comment>
<gene>
    <name evidence="7" type="ORF">G210_4727</name>
</gene>
<dbReference type="EMBL" id="AOGT01000032">
    <property type="protein sequence ID" value="EMG51032.1"/>
    <property type="molecule type" value="Genomic_DNA"/>
</dbReference>
<dbReference type="FunFam" id="3.90.280.10:FF:000004">
    <property type="entry name" value="Mitochondrial large ribosomal subunit YmL35"/>
    <property type="match status" value="1"/>
</dbReference>
<dbReference type="InterPro" id="IPR008914">
    <property type="entry name" value="PEBP"/>
</dbReference>
<dbReference type="OMA" id="ITHIRPI"/>
<protein>
    <recommendedName>
        <fullName evidence="5">Large ribosomal subunit protein mL38</fullName>
    </recommendedName>
</protein>
<organism evidence="7 8">
    <name type="scientific">Candida maltosa (strain Xu316)</name>
    <name type="common">Yeast</name>
    <dbReference type="NCBI Taxonomy" id="1245528"/>
    <lineage>
        <taxon>Eukaryota</taxon>
        <taxon>Fungi</taxon>
        <taxon>Dikarya</taxon>
        <taxon>Ascomycota</taxon>
        <taxon>Saccharomycotina</taxon>
        <taxon>Pichiomycetes</taxon>
        <taxon>Debaryomycetaceae</taxon>
        <taxon>Candida/Lodderomyces clade</taxon>
        <taxon>Candida</taxon>
    </lineage>
</organism>
<dbReference type="PANTHER" id="PTHR11362:SF82">
    <property type="entry name" value="PHOSPHATIDYLETHANOLAMINE-BINDING PROTEIN 4"/>
    <property type="match status" value="1"/>
</dbReference>
<dbReference type="CDD" id="cd00866">
    <property type="entry name" value="PEBP_euk"/>
    <property type="match status" value="1"/>
</dbReference>
<dbReference type="STRING" id="1245528.M3HTT6"/>
<dbReference type="InterPro" id="IPR036610">
    <property type="entry name" value="PEBP-like_sf"/>
</dbReference>
<dbReference type="Proteomes" id="UP000011777">
    <property type="component" value="Unassembled WGS sequence"/>
</dbReference>
<feature type="compositionally biased region" description="Acidic residues" evidence="6">
    <location>
        <begin position="139"/>
        <end position="168"/>
    </location>
</feature>
<keyword evidence="8" id="KW-1185">Reference proteome</keyword>
<sequence length="571" mass="65308">MPFDDPSFNENTTFHSAHYFLNQFQSKDYNDDIIKLDTTPLETSGVLTVPSSSSTSLKQQNNDLQPPQQLPLVTLNMGLEQFDSTGSSSKNKKKKKVLGNNNPTINNTDDSASRSGSTSPYLISPVFTNNDSTSSPEIELLEFDDEYDDDDDDDDDDEDDEEQWDQDDIFQSHTFNPTVPGLFPEMEIKSSAHISSIMLRTTISRQFQRSQSSLSKGVWSDFTKRAPTLVVQQEEIRKGILGKIPSEGPGSFENPAIKQSYNTPIAIDETFEEAYKILEEEASEHYTKIDSYEKLLQENKEVKNPERVSKLIQKSKIKAELKNPEVLFNVEYGPIDQIDFSQPIYRVLMKEKWKNYDLMLTMQRLEQLHVIPDTLPTLAPEVDVKVKFPHNTEEEFEGWVEPGTVLPCFAVEKPPVIKIQEFEEVKGYNLYTVLVVNPDTPDLEANTYSTTLHYALANVPLNNVDNTIDVQKLLNEDVTVLQDYLPLTPEKNLGNQRACLWVFRQQDKLPETQVEREHFNIREFVESNKLSPIGAHVWRQGFDRSVNGIREKYGLGKGRVFYRERTEIPLA</sequence>
<evidence type="ECO:0000313" key="7">
    <source>
        <dbReference type="EMBL" id="EMG51032.1"/>
    </source>
</evidence>
<dbReference type="eggNOG" id="KOG3346">
    <property type="taxonomic scope" value="Eukaryota"/>
</dbReference>
<dbReference type="HOGENOM" id="CLU_477330_0_0_1"/>
<keyword evidence="2" id="KW-0496">Mitochondrion</keyword>
<dbReference type="InterPro" id="IPR035810">
    <property type="entry name" value="PEBP_euk"/>
</dbReference>
<name>M3HTT6_CANMX</name>
<proteinExistence type="inferred from homology"/>
<feature type="region of interest" description="Disordered" evidence="6">
    <location>
        <begin position="44"/>
        <end position="68"/>
    </location>
</feature>
<evidence type="ECO:0000256" key="6">
    <source>
        <dbReference type="SAM" id="MobiDB-lite"/>
    </source>
</evidence>
<dbReference type="Gene3D" id="1.20.58.1180">
    <property type="match status" value="1"/>
</dbReference>
<reference evidence="7 8" key="1">
    <citation type="submission" date="2013-02" db="EMBL/GenBank/DDBJ databases">
        <title>Genome sequence of Candida maltosa Xu316, a potential industrial strain for xylitol and ethanol production.</title>
        <authorList>
            <person name="Yu J."/>
            <person name="Wang Q."/>
            <person name="Geng X."/>
            <person name="Bao W."/>
            <person name="He P."/>
            <person name="Cai J."/>
        </authorList>
    </citation>
    <scope>NUCLEOTIDE SEQUENCE [LARGE SCALE GENOMIC DNA]</scope>
    <source>
        <strain evidence="8">Xu316</strain>
    </source>
</reference>
<evidence type="ECO:0000256" key="3">
    <source>
        <dbReference type="ARBA" id="ARBA00037226"/>
    </source>
</evidence>
<dbReference type="GO" id="GO:0005739">
    <property type="term" value="C:mitochondrion"/>
    <property type="evidence" value="ECO:0007669"/>
    <property type="project" value="UniProtKB-SubCell"/>
</dbReference>
<evidence type="ECO:0000313" key="8">
    <source>
        <dbReference type="Proteomes" id="UP000011777"/>
    </source>
</evidence>
<feature type="region of interest" description="Disordered" evidence="6">
    <location>
        <begin position="81"/>
        <end position="177"/>
    </location>
</feature>
<dbReference type="PANTHER" id="PTHR11362">
    <property type="entry name" value="PHOSPHATIDYLETHANOLAMINE-BINDING PROTEIN"/>
    <property type="match status" value="1"/>
</dbReference>
<evidence type="ECO:0000256" key="4">
    <source>
        <dbReference type="ARBA" id="ARBA00038016"/>
    </source>
</evidence>
<dbReference type="Gene3D" id="3.90.280.10">
    <property type="entry name" value="PEBP-like"/>
    <property type="match status" value="1"/>
</dbReference>
<dbReference type="SUPFAM" id="SSF49777">
    <property type="entry name" value="PEBP-like"/>
    <property type="match status" value="1"/>
</dbReference>